<dbReference type="EMBL" id="PFJI01000063">
    <property type="protein sequence ID" value="PIX73884.1"/>
    <property type="molecule type" value="Genomic_DNA"/>
</dbReference>
<protein>
    <submittedName>
        <fullName evidence="1">Uncharacterized protein</fullName>
    </submittedName>
</protein>
<evidence type="ECO:0000313" key="2">
    <source>
        <dbReference type="Proteomes" id="UP000229708"/>
    </source>
</evidence>
<comment type="caution">
    <text evidence="1">The sequence shown here is derived from an EMBL/GenBank/DDBJ whole genome shotgun (WGS) entry which is preliminary data.</text>
</comment>
<accession>A0A2M7M0J7</accession>
<evidence type="ECO:0000313" key="1">
    <source>
        <dbReference type="EMBL" id="PIX73884.1"/>
    </source>
</evidence>
<gene>
    <name evidence="1" type="ORF">COZ39_01445</name>
</gene>
<dbReference type="Proteomes" id="UP000229708">
    <property type="component" value="Unassembled WGS sequence"/>
</dbReference>
<sequence length="80" mass="8865">MKKLISLIALLIIIIAIGQSYNLLPKINLEKYFPKINSISKTNTSKTGDKQIVVYEESIITKVVEESLPSVVTVGIMKTT</sequence>
<proteinExistence type="predicted"/>
<dbReference type="AlphaFoldDB" id="A0A2M7M0J7"/>
<organism evidence="1 2">
    <name type="scientific">Candidatus Roizmanbacteria bacterium CG_4_10_14_3_um_filter_33_21</name>
    <dbReference type="NCBI Taxonomy" id="1974830"/>
    <lineage>
        <taxon>Bacteria</taxon>
        <taxon>Candidatus Roizmaniibacteriota</taxon>
    </lineage>
</organism>
<reference evidence="2" key="1">
    <citation type="submission" date="2017-09" db="EMBL/GenBank/DDBJ databases">
        <title>Depth-based differentiation of microbial function through sediment-hosted aquifers and enrichment of novel symbionts in the deep terrestrial subsurface.</title>
        <authorList>
            <person name="Probst A.J."/>
            <person name="Ladd B."/>
            <person name="Jarett J.K."/>
            <person name="Geller-Mcgrath D.E."/>
            <person name="Sieber C.M.K."/>
            <person name="Emerson J.B."/>
            <person name="Anantharaman K."/>
            <person name="Thomas B.C."/>
            <person name="Malmstrom R."/>
            <person name="Stieglmeier M."/>
            <person name="Klingl A."/>
            <person name="Woyke T."/>
            <person name="Ryan C.M."/>
            <person name="Banfield J.F."/>
        </authorList>
    </citation>
    <scope>NUCLEOTIDE SEQUENCE [LARGE SCALE GENOMIC DNA]</scope>
</reference>
<name>A0A2M7M0J7_9BACT</name>
<feature type="non-terminal residue" evidence="1">
    <location>
        <position position="80"/>
    </location>
</feature>